<dbReference type="RefSeq" id="WP_100722760.1">
    <property type="nucleotide sequence ID" value="NZ_NPEG01000001.1"/>
</dbReference>
<proteinExistence type="predicted"/>
<evidence type="ECO:0000313" key="3">
    <source>
        <dbReference type="Proteomes" id="UP000231857"/>
    </source>
</evidence>
<name>A0ABX4PIU5_9LEPT</name>
<reference evidence="2 3" key="1">
    <citation type="submission" date="2017-07" db="EMBL/GenBank/DDBJ databases">
        <title>Leptospira spp. isolated from tropical soils.</title>
        <authorList>
            <person name="Thibeaux R."/>
            <person name="Iraola G."/>
            <person name="Ferres I."/>
            <person name="Bierque E."/>
            <person name="Girault D."/>
            <person name="Soupe-Gilbert M.-E."/>
            <person name="Picardeau M."/>
            <person name="Goarant C."/>
        </authorList>
    </citation>
    <scope>NUCLEOTIDE SEQUENCE [LARGE SCALE GENOMIC DNA]</scope>
    <source>
        <strain evidence="2 3">ATI7-C-A2</strain>
    </source>
</reference>
<dbReference type="PROSITE" id="PS51257">
    <property type="entry name" value="PROKAR_LIPOPROTEIN"/>
    <property type="match status" value="1"/>
</dbReference>
<keyword evidence="3" id="KW-1185">Reference proteome</keyword>
<feature type="region of interest" description="Disordered" evidence="1">
    <location>
        <begin position="260"/>
        <end position="281"/>
    </location>
</feature>
<evidence type="ECO:0008006" key="4">
    <source>
        <dbReference type="Google" id="ProtNLM"/>
    </source>
</evidence>
<accession>A0ABX4PIU5</accession>
<organism evidence="2 3">
    <name type="scientific">Leptospira haakeii</name>
    <dbReference type="NCBI Taxonomy" id="2023198"/>
    <lineage>
        <taxon>Bacteria</taxon>
        <taxon>Pseudomonadati</taxon>
        <taxon>Spirochaetota</taxon>
        <taxon>Spirochaetia</taxon>
        <taxon>Leptospirales</taxon>
        <taxon>Leptospiraceae</taxon>
        <taxon>Leptospira</taxon>
    </lineage>
</organism>
<feature type="compositionally biased region" description="Polar residues" evidence="1">
    <location>
        <begin position="171"/>
        <end position="186"/>
    </location>
</feature>
<dbReference type="NCBIfam" id="NF038383">
    <property type="entry name" value="lipo_LIC12048"/>
    <property type="match status" value="1"/>
</dbReference>
<protein>
    <recommendedName>
        <fullName evidence="4">Lipoprotein</fullName>
    </recommendedName>
</protein>
<dbReference type="EMBL" id="NPEI01000006">
    <property type="protein sequence ID" value="PKA15717.1"/>
    <property type="molecule type" value="Genomic_DNA"/>
</dbReference>
<gene>
    <name evidence="2" type="ORF">CH363_11930</name>
</gene>
<sequence length="1465" mass="160180">MFDVIVRIVVRKVFITSVVFSFVGCLSDWGFGSGDVDLKKATWLVAEKVPLVVDKGGVPIPGGNGGTPITPVNSLFNLKPGTKVSAQALGGAIDPTGTTIVNDFDGDGILNVNETTTNVWVADYPEIDTVVAPPITMKVAILKSSTGESNEIVSEINSDDLESTKNEGSESIHQNELNLKTVQFQDQYKRERETSGSTSSENSYSYELAVGGQQSSSPTSFSVATSATFKNSNSWAARNLDEATTTKWADKPFKNDIDKEAKSVKSDSASNKARKYRSEKTSKINTTSKVDANAGYVRAALYIKNRSVNMPVKLSNILCTLMFEDARGDLIPVQSFRLRNDDYSLFQVEVYGGDDFGPYVVELPNLNTAEIESAIASGFTPKIFIVDYTMTHVADSNYKSALLNFSGNNLKIVEENSKGRTSLIKIYGPQYREKYRVAAFDDLSLTDPCIITTATTLSPGVTLKKALERIACSGPKVEFQDYVVDFSEFAPALGDSKLHIKGIKSLAGIPTTLPCSNQSFTGSDGATRTACVQKPISSWTEDERKNAGVWAIYSHGKFNAPTEYWVDGSNIRIFDPGNVRKAQMVKGVDSIIWAGDYYDIVYITVKDLAKNEETPPYGATPIGTSGSNPAGGSINPNDPNSFFKLNTQWDLSQFGENPYEPDQKSFYVGKVGFNEKVVFTVKLDKTKYLNPNFGLPENGGSYQYFTDFKYTPTIATRRFNIDQVMDFEISLGFGGQRTDWVHVYKDTDDTDAYKVRKMWIDTSGYADQTFRICLRMPQLSNVVDPNNSLVNIYVRPALNSAYRRTIWPLKYTDVKKMRGELSSPINVGDTTIYLSGVYGTIETNDSIYISGDSYQYTVVSSFPTPGYPDGSFTVVVDTAMKKKNIKTTPVSIPGALQAPDARLIVDNSFLTDWNTQTNGTPASNYSLPQYLPLLTGSAVSCSGVNLFHPFGCLGYTPDYLAVNWMGNYNKGVPYWNSWTDAGSFASFLSGGMFQLTTNSGRTYKAGTLASDNILSDPGTAVTLSEPITLVQGDTAFVIWQRDTTLQGKFYQISTGAVLSAQTTLNTAAIPVGAEFTAKLDNGKVAIVWENNFDIYMTVRSMTTYGIVGSEQKVTTRITKDPAFSLDIALANGRAMVVWSDYIPQTFDSRKFVKSRIYDMSNNTPVAVEFLVQENVNNSSTRFEVRADGSGVSGTKVLLAWNYNDYSNNRHVFGFKIYDIMTGVATNIPGAPNTVWYDLLNQGGTVAPTGYLYTRVSGNSGTVVFRGTDGTLFTRVINLTNATMLPVGGNVTVDSTTLAVNPVAVGDKIYLQYAKDTSIYLKVVSLIDGQLYSNAALQLGTNAAGSVKKPGTLTVSGNNIVSVWENFESNKRTIRGRIATISPFALKGSGEFFVSTTNQGNQSGVTAAAINDRALVTWWSQDTAQQVIRGFNLDLVSPGSLQFGLNNFFISPLIERDYTLSVQIVP</sequence>
<dbReference type="Proteomes" id="UP000231857">
    <property type="component" value="Unassembled WGS sequence"/>
</dbReference>
<evidence type="ECO:0000313" key="2">
    <source>
        <dbReference type="EMBL" id="PKA15717.1"/>
    </source>
</evidence>
<evidence type="ECO:0000256" key="1">
    <source>
        <dbReference type="SAM" id="MobiDB-lite"/>
    </source>
</evidence>
<feature type="region of interest" description="Disordered" evidence="1">
    <location>
        <begin position="156"/>
        <end position="202"/>
    </location>
</feature>
<comment type="caution">
    <text evidence="2">The sequence shown here is derived from an EMBL/GenBank/DDBJ whole genome shotgun (WGS) entry which is preliminary data.</text>
</comment>